<evidence type="ECO:0000256" key="2">
    <source>
        <dbReference type="ARBA" id="ARBA00006528"/>
    </source>
</evidence>
<dbReference type="PANTHER" id="PTHR10361:SF28">
    <property type="entry name" value="P3 PROTEIN-RELATED"/>
    <property type="match status" value="1"/>
</dbReference>
<dbReference type="GeneID" id="7204730"/>
<comment type="similarity">
    <text evidence="2">Belongs to the bile acid:sodium symporter (BASS) (TC 2.A.28) family.</text>
</comment>
<evidence type="ECO:0000256" key="7">
    <source>
        <dbReference type="SAM" id="SignalP"/>
    </source>
</evidence>
<dbReference type="EMBL" id="CP001141">
    <property type="protein sequence ID" value="ACI65244.1"/>
    <property type="molecule type" value="Genomic_DNA"/>
</dbReference>
<dbReference type="Gene3D" id="1.20.1530.20">
    <property type="match status" value="1"/>
</dbReference>
<organism evidence="8 9">
    <name type="scientific">Phaeodactylum tricornutum (strain CCAP 1055/1)</name>
    <dbReference type="NCBI Taxonomy" id="556484"/>
    <lineage>
        <taxon>Eukaryota</taxon>
        <taxon>Sar</taxon>
        <taxon>Stramenopiles</taxon>
        <taxon>Ochrophyta</taxon>
        <taxon>Bacillariophyta</taxon>
        <taxon>Bacillariophyceae</taxon>
        <taxon>Bacillariophycidae</taxon>
        <taxon>Naviculales</taxon>
        <taxon>Phaeodactylaceae</taxon>
        <taxon>Phaeodactylum</taxon>
    </lineage>
</organism>
<dbReference type="PANTHER" id="PTHR10361">
    <property type="entry name" value="SODIUM-BILE ACID COTRANSPORTER"/>
    <property type="match status" value="1"/>
</dbReference>
<dbReference type="InterPro" id="IPR038770">
    <property type="entry name" value="Na+/solute_symporter_sf"/>
</dbReference>
<feature type="transmembrane region" description="Helical" evidence="6">
    <location>
        <begin position="59"/>
        <end position="80"/>
    </location>
</feature>
<dbReference type="Pfam" id="PF01758">
    <property type="entry name" value="SBF"/>
    <property type="match status" value="1"/>
</dbReference>
<dbReference type="HOGENOM" id="CLU_034788_1_2_1"/>
<keyword evidence="5 6" id="KW-0472">Membrane</keyword>
<feature type="transmembrane region" description="Helical" evidence="6">
    <location>
        <begin position="92"/>
        <end position="110"/>
    </location>
</feature>
<feature type="transmembrane region" description="Helical" evidence="6">
    <location>
        <begin position="122"/>
        <end position="144"/>
    </location>
</feature>
<reference evidence="8 9" key="1">
    <citation type="journal article" date="2008" name="Nature">
        <title>The Phaeodactylum genome reveals the evolutionary history of diatom genomes.</title>
        <authorList>
            <person name="Bowler C."/>
            <person name="Allen A.E."/>
            <person name="Badger J.H."/>
            <person name="Grimwood J."/>
            <person name="Jabbari K."/>
            <person name="Kuo A."/>
            <person name="Maheswari U."/>
            <person name="Martens C."/>
            <person name="Maumus F."/>
            <person name="Otillar R.P."/>
            <person name="Rayko E."/>
            <person name="Salamov A."/>
            <person name="Vandepoele K."/>
            <person name="Beszteri B."/>
            <person name="Gruber A."/>
            <person name="Heijde M."/>
            <person name="Katinka M."/>
            <person name="Mock T."/>
            <person name="Valentin K."/>
            <person name="Verret F."/>
            <person name="Berges J.A."/>
            <person name="Brownlee C."/>
            <person name="Cadoret J.P."/>
            <person name="Chiovitti A."/>
            <person name="Choi C.J."/>
            <person name="Coesel S."/>
            <person name="De Martino A."/>
            <person name="Detter J.C."/>
            <person name="Durkin C."/>
            <person name="Falciatore A."/>
            <person name="Fournet J."/>
            <person name="Haruta M."/>
            <person name="Huysman M.J."/>
            <person name="Jenkins B.D."/>
            <person name="Jiroutova K."/>
            <person name="Jorgensen R.E."/>
            <person name="Joubert Y."/>
            <person name="Kaplan A."/>
            <person name="Kroger N."/>
            <person name="Kroth P.G."/>
            <person name="La Roche J."/>
            <person name="Lindquist E."/>
            <person name="Lommer M."/>
            <person name="Martin-Jezequel V."/>
            <person name="Lopez P.J."/>
            <person name="Lucas S."/>
            <person name="Mangogna M."/>
            <person name="McGinnis K."/>
            <person name="Medlin L.K."/>
            <person name="Montsant A."/>
            <person name="Oudot-Le Secq M.P."/>
            <person name="Napoli C."/>
            <person name="Obornik M."/>
            <person name="Parker M.S."/>
            <person name="Petit J.L."/>
            <person name="Porcel B.M."/>
            <person name="Poulsen N."/>
            <person name="Robison M."/>
            <person name="Rychlewski L."/>
            <person name="Rynearson T.A."/>
            <person name="Schmutz J."/>
            <person name="Shapiro H."/>
            <person name="Siaut M."/>
            <person name="Stanley M."/>
            <person name="Sussman M.R."/>
            <person name="Taylor A.R."/>
            <person name="Vardi A."/>
            <person name="von Dassow P."/>
            <person name="Vyverman W."/>
            <person name="Willis A."/>
            <person name="Wyrwicz L.S."/>
            <person name="Rokhsar D.S."/>
            <person name="Weissenbach J."/>
            <person name="Armbrust E.V."/>
            <person name="Green B.R."/>
            <person name="Van de Peer Y."/>
            <person name="Grigoriev I.V."/>
        </authorList>
    </citation>
    <scope>NUCLEOTIDE SEQUENCE [LARGE SCALE GENOMIC DNA]</scope>
    <source>
        <strain evidence="8 9">CCAP 1055/1</strain>
    </source>
</reference>
<evidence type="ECO:0000256" key="1">
    <source>
        <dbReference type="ARBA" id="ARBA00004141"/>
    </source>
</evidence>
<dbReference type="GO" id="GO:0016020">
    <property type="term" value="C:membrane"/>
    <property type="evidence" value="ECO:0007669"/>
    <property type="project" value="UniProtKB-SubCell"/>
</dbReference>
<keyword evidence="7" id="KW-0732">Signal</keyword>
<dbReference type="RefSeq" id="XP_002185774.1">
    <property type="nucleotide sequence ID" value="XM_002185738.1"/>
</dbReference>
<name>B5Y441_PHATC</name>
<dbReference type="eggNOG" id="KOG2718">
    <property type="taxonomic scope" value="Eukaryota"/>
</dbReference>
<dbReference type="AlphaFoldDB" id="B5Y441"/>
<dbReference type="InterPro" id="IPR004710">
    <property type="entry name" value="Bilac:Na_transpt"/>
</dbReference>
<reference evidence="9" key="2">
    <citation type="submission" date="2008-08" db="EMBL/GenBank/DDBJ databases">
        <authorList>
            <consortium name="Diatom Consortium"/>
            <person name="Grigoriev I."/>
            <person name="Grimwood J."/>
            <person name="Kuo A."/>
            <person name="Otillar R.P."/>
            <person name="Salamov A."/>
            <person name="Detter J.C."/>
            <person name="Lindquist E."/>
            <person name="Shapiro H."/>
            <person name="Lucas S."/>
            <person name="Glavina del Rio T."/>
            <person name="Pitluck S."/>
            <person name="Rokhsar D."/>
            <person name="Bowler C."/>
        </authorList>
    </citation>
    <scope>GENOME REANNOTATION</scope>
    <source>
        <strain evidence="9">CCAP 1055/1</strain>
    </source>
</reference>
<evidence type="ECO:0000256" key="5">
    <source>
        <dbReference type="ARBA" id="ARBA00023136"/>
    </source>
</evidence>
<keyword evidence="3 6" id="KW-0812">Transmembrane</keyword>
<sequence length="319" mass="32725">TSAFPLFVLASAILGIAKPQTLTWVNQGNLISVMLASVMCGTGLTLEMHDFKTVFQKDWGSVPLGVLCQFLIMPLAAFVVGRTFLFSSGPTGPSLFLGLCLVGCSPGGTASNLVSLIAQADVALSVILTTCSTVLAVLATPLLVKLLVGSTVAVSGVALVQATARVVLLPVLLGMILNAKLPRLARFLSRFTPFASVLLVSLICGGVVAQNASMLLHSPASAANLSVIGVAVLMLHSLGFAAGYLIPKFLFGKSERSSRTIAIEVGMQNSALAVVLARSIGAPPIASLPGALSATAHSCLGSLLAAYWRIKGDPDGDGV</sequence>
<keyword evidence="4 6" id="KW-1133">Transmembrane helix</keyword>
<evidence type="ECO:0000256" key="4">
    <source>
        <dbReference type="ARBA" id="ARBA00022989"/>
    </source>
</evidence>
<dbReference type="STRING" id="556484.B5Y441"/>
<feature type="transmembrane region" description="Helical" evidence="6">
    <location>
        <begin position="29"/>
        <end position="47"/>
    </location>
</feature>
<evidence type="ECO:0000313" key="9">
    <source>
        <dbReference type="Proteomes" id="UP000000759"/>
    </source>
</evidence>
<feature type="chain" id="PRO_5002841140" evidence="7">
    <location>
        <begin position="20"/>
        <end position="319"/>
    </location>
</feature>
<feature type="non-terminal residue" evidence="8">
    <location>
        <position position="319"/>
    </location>
</feature>
<dbReference type="PaxDb" id="2850-Phatr4286"/>
<protein>
    <submittedName>
        <fullName evidence="8">Uncharacterized protein</fullName>
    </submittedName>
</protein>
<feature type="transmembrane region" description="Helical" evidence="6">
    <location>
        <begin position="156"/>
        <end position="179"/>
    </location>
</feature>
<keyword evidence="9" id="KW-1185">Reference proteome</keyword>
<dbReference type="KEGG" id="pti:PHATR_4286"/>
<dbReference type="OrthoDB" id="203097at2759"/>
<feature type="transmembrane region" description="Helical" evidence="6">
    <location>
        <begin position="222"/>
        <end position="246"/>
    </location>
</feature>
<dbReference type="InterPro" id="IPR002657">
    <property type="entry name" value="BilAc:Na_symport/Acr3"/>
</dbReference>
<evidence type="ECO:0000256" key="3">
    <source>
        <dbReference type="ARBA" id="ARBA00022692"/>
    </source>
</evidence>
<evidence type="ECO:0000313" key="8">
    <source>
        <dbReference type="EMBL" id="ACI65244.1"/>
    </source>
</evidence>
<proteinExistence type="inferred from homology"/>
<comment type="subcellular location">
    <subcellularLocation>
        <location evidence="1">Membrane</location>
        <topology evidence="1">Multi-pass membrane protein</topology>
    </subcellularLocation>
</comment>
<feature type="non-terminal residue" evidence="8">
    <location>
        <position position="1"/>
    </location>
</feature>
<evidence type="ECO:0000256" key="6">
    <source>
        <dbReference type="SAM" id="Phobius"/>
    </source>
</evidence>
<accession>B5Y441</accession>
<gene>
    <name evidence="8" type="ORF">PHATR_4286</name>
</gene>
<feature type="signal peptide" evidence="7">
    <location>
        <begin position="1"/>
        <end position="19"/>
    </location>
</feature>
<feature type="transmembrane region" description="Helical" evidence="6">
    <location>
        <begin position="191"/>
        <end position="210"/>
    </location>
</feature>
<dbReference type="InParanoid" id="B5Y441"/>
<dbReference type="Proteomes" id="UP000000759">
    <property type="component" value="Chromosome 11"/>
</dbReference>